<evidence type="ECO:0000313" key="7">
    <source>
        <dbReference type="EMBL" id="GFP96782.1"/>
    </source>
</evidence>
<dbReference type="InterPro" id="IPR013525">
    <property type="entry name" value="ABC2_TM"/>
</dbReference>
<keyword evidence="4 5" id="KW-0472">Membrane</keyword>
<dbReference type="GO" id="GO:0140359">
    <property type="term" value="F:ABC-type transporter activity"/>
    <property type="evidence" value="ECO:0007669"/>
    <property type="project" value="InterPro"/>
</dbReference>
<keyword evidence="3 5" id="KW-1133">Transmembrane helix</keyword>
<sequence length="130" mass="14864">FRRNKALINEFNSPRPGSRDLHFATKYSKSLFTQCLACLWKQHWSYWRNPPYSAVKFLYSTFLAVIIGSMFWDLGSKKGSMYASVFLMGMQSASSVQPVVAVEQTVSYRERAAGMYSAFSFAFGQVIKKK</sequence>
<reference evidence="7" key="1">
    <citation type="submission" date="2020-07" db="EMBL/GenBank/DDBJ databases">
        <title>Ethylene signaling mediates host invasion by parasitic plants.</title>
        <authorList>
            <person name="Yoshida S."/>
        </authorList>
    </citation>
    <scope>NUCLEOTIDE SEQUENCE</scope>
    <source>
        <strain evidence="7">Okayama</strain>
    </source>
</reference>
<evidence type="ECO:0000313" key="8">
    <source>
        <dbReference type="Proteomes" id="UP000653305"/>
    </source>
</evidence>
<evidence type="ECO:0000256" key="5">
    <source>
        <dbReference type="SAM" id="Phobius"/>
    </source>
</evidence>
<name>A0A830CEP3_9LAMI</name>
<dbReference type="PANTHER" id="PTHR48040:SF20">
    <property type="entry name" value="PLEIOTROPIC DRUG RESISTANCE PROTEIN 1"/>
    <property type="match status" value="1"/>
</dbReference>
<evidence type="ECO:0000256" key="4">
    <source>
        <dbReference type="ARBA" id="ARBA00023136"/>
    </source>
</evidence>
<evidence type="ECO:0000256" key="1">
    <source>
        <dbReference type="ARBA" id="ARBA00004141"/>
    </source>
</evidence>
<comment type="subcellular location">
    <subcellularLocation>
        <location evidence="1">Membrane</location>
        <topology evidence="1">Multi-pass membrane protein</topology>
    </subcellularLocation>
</comment>
<dbReference type="GO" id="GO:0016020">
    <property type="term" value="C:membrane"/>
    <property type="evidence" value="ECO:0007669"/>
    <property type="project" value="UniProtKB-SubCell"/>
</dbReference>
<feature type="transmembrane region" description="Helical" evidence="5">
    <location>
        <begin position="57"/>
        <end position="74"/>
    </location>
</feature>
<dbReference type="PANTHER" id="PTHR48040">
    <property type="entry name" value="PLEIOTROPIC DRUG RESISTANCE PROTEIN 1-LIKE ISOFORM X1"/>
    <property type="match status" value="1"/>
</dbReference>
<comment type="caution">
    <text evidence="7">The sequence shown here is derived from an EMBL/GenBank/DDBJ whole genome shotgun (WGS) entry which is preliminary data.</text>
</comment>
<dbReference type="AlphaFoldDB" id="A0A830CEP3"/>
<evidence type="ECO:0000259" key="6">
    <source>
        <dbReference type="Pfam" id="PF01061"/>
    </source>
</evidence>
<dbReference type="OrthoDB" id="66620at2759"/>
<proteinExistence type="predicted"/>
<dbReference type="Pfam" id="PF01061">
    <property type="entry name" value="ABC2_membrane"/>
    <property type="match status" value="1"/>
</dbReference>
<feature type="non-terminal residue" evidence="7">
    <location>
        <position position="130"/>
    </location>
</feature>
<dbReference type="Proteomes" id="UP000653305">
    <property type="component" value="Unassembled WGS sequence"/>
</dbReference>
<dbReference type="EMBL" id="BMAC01000456">
    <property type="protein sequence ID" value="GFP96782.1"/>
    <property type="molecule type" value="Genomic_DNA"/>
</dbReference>
<gene>
    <name evidence="7" type="ORF">PHJA_001822400</name>
</gene>
<keyword evidence="8" id="KW-1185">Reference proteome</keyword>
<evidence type="ECO:0000256" key="3">
    <source>
        <dbReference type="ARBA" id="ARBA00022989"/>
    </source>
</evidence>
<evidence type="ECO:0000256" key="2">
    <source>
        <dbReference type="ARBA" id="ARBA00022692"/>
    </source>
</evidence>
<protein>
    <submittedName>
        <fullName evidence="7">Pleiotropic drug resistance protein 1</fullName>
    </submittedName>
</protein>
<accession>A0A830CEP3</accession>
<keyword evidence="2 5" id="KW-0812">Transmembrane</keyword>
<organism evidence="7 8">
    <name type="scientific">Phtheirospermum japonicum</name>
    <dbReference type="NCBI Taxonomy" id="374723"/>
    <lineage>
        <taxon>Eukaryota</taxon>
        <taxon>Viridiplantae</taxon>
        <taxon>Streptophyta</taxon>
        <taxon>Embryophyta</taxon>
        <taxon>Tracheophyta</taxon>
        <taxon>Spermatophyta</taxon>
        <taxon>Magnoliopsida</taxon>
        <taxon>eudicotyledons</taxon>
        <taxon>Gunneridae</taxon>
        <taxon>Pentapetalae</taxon>
        <taxon>asterids</taxon>
        <taxon>lamiids</taxon>
        <taxon>Lamiales</taxon>
        <taxon>Orobanchaceae</taxon>
        <taxon>Orobanchaceae incertae sedis</taxon>
        <taxon>Phtheirospermum</taxon>
    </lineage>
</organism>
<feature type="domain" description="ABC-2 type transporter transmembrane" evidence="6">
    <location>
        <begin position="33"/>
        <end position="127"/>
    </location>
</feature>